<reference evidence="11 12" key="1">
    <citation type="submission" date="2017-10" db="EMBL/GenBank/DDBJ databases">
        <title>Genomics of the genus Arcobacter.</title>
        <authorList>
            <person name="Perez-Cataluna A."/>
            <person name="Figueras M.J."/>
        </authorList>
    </citation>
    <scope>NUCLEOTIDE SEQUENCE [LARGE SCALE GENOMIC DNA]</scope>
    <source>
        <strain evidence="11 12">CECT 8441</strain>
    </source>
</reference>
<dbReference type="RefSeq" id="WP_129087404.1">
    <property type="nucleotide sequence ID" value="NZ_CP053836.1"/>
</dbReference>
<dbReference type="InterPro" id="IPR005839">
    <property type="entry name" value="Methylthiotransferase"/>
</dbReference>
<evidence type="ECO:0000256" key="2">
    <source>
        <dbReference type="ARBA" id="ARBA00022490"/>
    </source>
</evidence>
<dbReference type="InterPro" id="IPR012340">
    <property type="entry name" value="NA-bd_OB-fold"/>
</dbReference>
<dbReference type="PANTHER" id="PTHR43837:SF1">
    <property type="entry name" value="RIBOSOMAL PROTEIN US12 METHYLTHIOTRANSFERASE RIMO"/>
    <property type="match status" value="1"/>
</dbReference>
<dbReference type="InterPro" id="IPR006638">
    <property type="entry name" value="Elp3/MiaA/NifB-like_rSAM"/>
</dbReference>
<feature type="binding site" evidence="8">
    <location>
        <position position="161"/>
    </location>
    <ligand>
        <name>[4Fe-4S] cluster</name>
        <dbReference type="ChEBI" id="CHEBI:49883"/>
        <label>2</label>
        <note>4Fe-4S-S-AdoMet</note>
    </ligand>
</feature>
<dbReference type="InterPro" id="IPR038135">
    <property type="entry name" value="Methylthiotransferase_N_sf"/>
</dbReference>
<comment type="function">
    <text evidence="8">Catalyzes the methylthiolation of an aspartic acid residue of ribosomal protein uS12.</text>
</comment>
<dbReference type="GO" id="GO:0051539">
    <property type="term" value="F:4 iron, 4 sulfur cluster binding"/>
    <property type="evidence" value="ECO:0007669"/>
    <property type="project" value="UniProtKB-UniRule"/>
</dbReference>
<dbReference type="Pfam" id="PF04055">
    <property type="entry name" value="Radical_SAM"/>
    <property type="match status" value="1"/>
</dbReference>
<feature type="binding site" evidence="8">
    <location>
        <position position="154"/>
    </location>
    <ligand>
        <name>[4Fe-4S] cluster</name>
        <dbReference type="ChEBI" id="CHEBI:49883"/>
        <label>2</label>
        <note>4Fe-4S-S-AdoMet</note>
    </ligand>
</feature>
<evidence type="ECO:0000313" key="12">
    <source>
        <dbReference type="Proteomes" id="UP000289758"/>
    </source>
</evidence>
<protein>
    <recommendedName>
        <fullName evidence="8">Ribosomal protein uS12 methylthiotransferase RimO</fullName>
        <shortName evidence="8">uS12 MTTase</shortName>
        <shortName evidence="8">uS12 methylthiotransferase</shortName>
        <ecNumber evidence="8">2.8.4.4</ecNumber>
    </recommendedName>
    <alternativeName>
        <fullName evidence="8">Ribosomal protein uS12 (aspartate-C(3))-methylthiotransferase</fullName>
    </alternativeName>
    <alternativeName>
        <fullName evidence="8">Ribosome maturation factor RimO</fullName>
    </alternativeName>
</protein>
<dbReference type="SFLD" id="SFLDS00029">
    <property type="entry name" value="Radical_SAM"/>
    <property type="match status" value="1"/>
</dbReference>
<evidence type="ECO:0000259" key="10">
    <source>
        <dbReference type="PROSITE" id="PS51918"/>
    </source>
</evidence>
<keyword evidence="1 8" id="KW-0004">4Fe-4S</keyword>
<evidence type="ECO:0000256" key="8">
    <source>
        <dbReference type="HAMAP-Rule" id="MF_01865"/>
    </source>
</evidence>
<dbReference type="PROSITE" id="PS51449">
    <property type="entry name" value="MTTASE_N"/>
    <property type="match status" value="1"/>
</dbReference>
<dbReference type="InterPro" id="IPR023404">
    <property type="entry name" value="rSAM_horseshoe"/>
</dbReference>
<dbReference type="SUPFAM" id="SSF102114">
    <property type="entry name" value="Radical SAM enzymes"/>
    <property type="match status" value="1"/>
</dbReference>
<keyword evidence="12" id="KW-1185">Reference proteome</keyword>
<dbReference type="GO" id="GO:0006400">
    <property type="term" value="P:tRNA modification"/>
    <property type="evidence" value="ECO:0007669"/>
    <property type="project" value="InterPro"/>
</dbReference>
<accession>A0A4Q1AMP7</accession>
<proteinExistence type="inferred from homology"/>
<keyword evidence="2 8" id="KW-0963">Cytoplasm</keyword>
<dbReference type="InterPro" id="IPR005840">
    <property type="entry name" value="Ribosomal_uS12_MeSTrfase_RimO"/>
</dbReference>
<feature type="binding site" evidence="8">
    <location>
        <position position="53"/>
    </location>
    <ligand>
        <name>[4Fe-4S] cluster</name>
        <dbReference type="ChEBI" id="CHEBI:49883"/>
        <label>1</label>
    </ligand>
</feature>
<dbReference type="GO" id="GO:0035599">
    <property type="term" value="F:aspartic acid methylthiotransferase activity"/>
    <property type="evidence" value="ECO:0007669"/>
    <property type="project" value="TreeGrafter"/>
</dbReference>
<evidence type="ECO:0000256" key="4">
    <source>
        <dbReference type="ARBA" id="ARBA00022691"/>
    </source>
</evidence>
<dbReference type="InterPro" id="IPR058240">
    <property type="entry name" value="rSAM_sf"/>
</dbReference>
<dbReference type="InterPro" id="IPR002792">
    <property type="entry name" value="TRAM_dom"/>
</dbReference>
<dbReference type="GO" id="GO:0005840">
    <property type="term" value="C:ribosome"/>
    <property type="evidence" value="ECO:0007669"/>
    <property type="project" value="UniProtKB-KW"/>
</dbReference>
<dbReference type="GO" id="GO:0005829">
    <property type="term" value="C:cytosol"/>
    <property type="evidence" value="ECO:0007669"/>
    <property type="project" value="TreeGrafter"/>
</dbReference>
<dbReference type="SMART" id="SM00729">
    <property type="entry name" value="Elp3"/>
    <property type="match status" value="1"/>
</dbReference>
<evidence type="ECO:0000313" key="11">
    <source>
        <dbReference type="EMBL" id="RXK05179.1"/>
    </source>
</evidence>
<dbReference type="EMBL" id="PDKK01000007">
    <property type="protein sequence ID" value="RXK05179.1"/>
    <property type="molecule type" value="Genomic_DNA"/>
</dbReference>
<name>A0A4Q1AMP7_9BACT</name>
<dbReference type="Gene3D" id="2.40.50.140">
    <property type="entry name" value="Nucleic acid-binding proteins"/>
    <property type="match status" value="1"/>
</dbReference>
<keyword evidence="7 8" id="KW-0411">Iron-sulfur</keyword>
<dbReference type="SFLD" id="SFLDG01061">
    <property type="entry name" value="methylthiotransferase"/>
    <property type="match status" value="1"/>
</dbReference>
<evidence type="ECO:0000256" key="5">
    <source>
        <dbReference type="ARBA" id="ARBA00022723"/>
    </source>
</evidence>
<dbReference type="InterPro" id="IPR020612">
    <property type="entry name" value="Methylthiotransferase_CS"/>
</dbReference>
<keyword evidence="11" id="KW-0687">Ribonucleoprotein</keyword>
<evidence type="ECO:0000256" key="1">
    <source>
        <dbReference type="ARBA" id="ARBA00022485"/>
    </source>
</evidence>
<dbReference type="Proteomes" id="UP000289758">
    <property type="component" value="Unassembled WGS sequence"/>
</dbReference>
<evidence type="ECO:0000259" key="9">
    <source>
        <dbReference type="PROSITE" id="PS51449"/>
    </source>
</evidence>
<dbReference type="GO" id="GO:0103039">
    <property type="term" value="F:protein methylthiotransferase activity"/>
    <property type="evidence" value="ECO:0007669"/>
    <property type="project" value="UniProtKB-EC"/>
</dbReference>
<dbReference type="Pfam" id="PF00919">
    <property type="entry name" value="UPF0004"/>
    <property type="match status" value="1"/>
</dbReference>
<dbReference type="CDD" id="cd01335">
    <property type="entry name" value="Radical_SAM"/>
    <property type="match status" value="1"/>
</dbReference>
<dbReference type="PROSITE" id="PS01278">
    <property type="entry name" value="MTTASE_RADICAL"/>
    <property type="match status" value="1"/>
</dbReference>
<comment type="similarity">
    <text evidence="8">Belongs to the methylthiotransferase family. RimO subfamily.</text>
</comment>
<comment type="catalytic activity">
    <reaction evidence="8">
        <text>L-aspartate(89)-[ribosomal protein uS12]-hydrogen + (sulfur carrier)-SH + AH2 + 2 S-adenosyl-L-methionine = 3-methylsulfanyl-L-aspartate(89)-[ribosomal protein uS12]-hydrogen + (sulfur carrier)-H + 5'-deoxyadenosine + L-methionine + A + S-adenosyl-L-homocysteine + 2 H(+)</text>
        <dbReference type="Rhea" id="RHEA:37087"/>
        <dbReference type="Rhea" id="RHEA-COMP:10460"/>
        <dbReference type="Rhea" id="RHEA-COMP:10461"/>
        <dbReference type="Rhea" id="RHEA-COMP:14737"/>
        <dbReference type="Rhea" id="RHEA-COMP:14739"/>
        <dbReference type="ChEBI" id="CHEBI:13193"/>
        <dbReference type="ChEBI" id="CHEBI:15378"/>
        <dbReference type="ChEBI" id="CHEBI:17319"/>
        <dbReference type="ChEBI" id="CHEBI:17499"/>
        <dbReference type="ChEBI" id="CHEBI:29917"/>
        <dbReference type="ChEBI" id="CHEBI:29961"/>
        <dbReference type="ChEBI" id="CHEBI:57844"/>
        <dbReference type="ChEBI" id="CHEBI:57856"/>
        <dbReference type="ChEBI" id="CHEBI:59789"/>
        <dbReference type="ChEBI" id="CHEBI:64428"/>
        <dbReference type="ChEBI" id="CHEBI:73599"/>
        <dbReference type="EC" id="2.8.4.4"/>
    </reaction>
</comment>
<keyword evidence="3 8" id="KW-0808">Transferase</keyword>
<dbReference type="EC" id="2.8.4.4" evidence="8"/>
<evidence type="ECO:0000256" key="7">
    <source>
        <dbReference type="ARBA" id="ARBA00023014"/>
    </source>
</evidence>
<dbReference type="InterPro" id="IPR007197">
    <property type="entry name" value="rSAM"/>
</dbReference>
<dbReference type="HAMAP" id="MF_01865">
    <property type="entry name" value="MTTase_RimO"/>
    <property type="match status" value="1"/>
</dbReference>
<comment type="caution">
    <text evidence="11">The sequence shown here is derived from an EMBL/GenBank/DDBJ whole genome shotgun (WGS) entry which is preliminary data.</text>
</comment>
<dbReference type="AlphaFoldDB" id="A0A4Q1AMP7"/>
<dbReference type="SFLD" id="SFLDF00274">
    <property type="entry name" value="ribosomal_protein_S12_methylth"/>
    <property type="match status" value="1"/>
</dbReference>
<comment type="subcellular location">
    <subcellularLocation>
        <location evidence="8">Cytoplasm</location>
    </subcellularLocation>
</comment>
<dbReference type="Pfam" id="PF18693">
    <property type="entry name" value="TRAM_2"/>
    <property type="match status" value="1"/>
</dbReference>
<evidence type="ECO:0000256" key="6">
    <source>
        <dbReference type="ARBA" id="ARBA00023004"/>
    </source>
</evidence>
<dbReference type="PROSITE" id="PS51918">
    <property type="entry name" value="RADICAL_SAM"/>
    <property type="match status" value="1"/>
</dbReference>
<feature type="binding site" evidence="8">
    <location>
        <position position="158"/>
    </location>
    <ligand>
        <name>[4Fe-4S] cluster</name>
        <dbReference type="ChEBI" id="CHEBI:49883"/>
        <label>2</label>
        <note>4Fe-4S-S-AdoMet</note>
    </ligand>
</feature>
<dbReference type="SFLD" id="SFLDG01082">
    <property type="entry name" value="B12-binding_domain_containing"/>
    <property type="match status" value="1"/>
</dbReference>
<gene>
    <name evidence="8 11" type="primary">rimO</name>
    <name evidence="11" type="ORF">CRV07_09195</name>
</gene>
<organism evidence="11 12">
    <name type="scientific">Halarcobacter ebronensis</name>
    <dbReference type="NCBI Taxonomy" id="1462615"/>
    <lineage>
        <taxon>Bacteria</taxon>
        <taxon>Pseudomonadati</taxon>
        <taxon>Campylobacterota</taxon>
        <taxon>Epsilonproteobacteria</taxon>
        <taxon>Campylobacterales</taxon>
        <taxon>Arcobacteraceae</taxon>
        <taxon>Halarcobacter</taxon>
    </lineage>
</organism>
<keyword evidence="5 8" id="KW-0479">Metal-binding</keyword>
<feature type="binding site" evidence="8">
    <location>
        <position position="19"/>
    </location>
    <ligand>
        <name>[4Fe-4S] cluster</name>
        <dbReference type="ChEBI" id="CHEBI:49883"/>
        <label>1</label>
    </ligand>
</feature>
<dbReference type="Gene3D" id="3.80.30.20">
    <property type="entry name" value="tm_1862 like domain"/>
    <property type="match status" value="1"/>
</dbReference>
<dbReference type="NCBIfam" id="TIGR00089">
    <property type="entry name" value="MiaB/RimO family radical SAM methylthiotransferase"/>
    <property type="match status" value="1"/>
</dbReference>
<sequence length="450" mass="51145">MNFTTKKPTKSLHLVSLGCTKNLVDSEIMLGKLKDYEITNDASNADVIIVNTCGFIDSAKEESINTILTLHDERKEESVLVMAGCLSERYKDELQKELPEIDIFTGVGDYDKIDQLVNEKRSSFSDEVFLLSETNDRVITGSSYHAYVKLSEGCNQTCSFCAIPSFKGKLHSRTLESLVKEVKNLVKSGYCDFSFVSQDSSSFLRDMNIKNGLEKLIEEVEKIEGVKSARILYLYPSTTTLKLIEKIQKSKIFENYFDMPLQHISSNLLKIMKRGKGVEKLKELMDAMRKVPNSFVRTTFIVGHPGETQEDFEELCTYVKEYKFDRANVFSYSDEEGTTAYDRIDKVAQDIIDQRADILGEIISKTTKESLENEIGKEFEVYIDGESQEHEYLLSARKKSWAPDIDGEIYINDNELVDESNEALQLKFGSIYKVKVTELVGDKLLATVIK</sequence>
<dbReference type="GO" id="GO:0046872">
    <property type="term" value="F:metal ion binding"/>
    <property type="evidence" value="ECO:0007669"/>
    <property type="project" value="UniProtKB-KW"/>
</dbReference>
<dbReference type="OrthoDB" id="9805215at2"/>
<feature type="domain" description="MTTase N-terminal" evidence="9">
    <location>
        <begin position="10"/>
        <end position="122"/>
    </location>
</feature>
<keyword evidence="4 8" id="KW-0949">S-adenosyl-L-methionine</keyword>
<feature type="domain" description="Radical SAM core" evidence="10">
    <location>
        <begin position="140"/>
        <end position="369"/>
    </location>
</feature>
<dbReference type="NCBIfam" id="TIGR01125">
    <property type="entry name" value="30S ribosomal protein S12 methylthiotransferase RimO"/>
    <property type="match status" value="1"/>
</dbReference>
<keyword evidence="6 8" id="KW-0408">Iron</keyword>
<evidence type="ECO:0000256" key="3">
    <source>
        <dbReference type="ARBA" id="ARBA00022679"/>
    </source>
</evidence>
<dbReference type="InterPro" id="IPR013848">
    <property type="entry name" value="Methylthiotransferase_N"/>
</dbReference>
<dbReference type="PANTHER" id="PTHR43837">
    <property type="entry name" value="RIBOSOMAL PROTEIN S12 METHYLTHIOTRANSFERASE RIMO"/>
    <property type="match status" value="1"/>
</dbReference>
<keyword evidence="11" id="KW-0689">Ribosomal protein</keyword>
<dbReference type="Gene3D" id="3.40.50.12160">
    <property type="entry name" value="Methylthiotransferase, N-terminal domain"/>
    <property type="match status" value="1"/>
</dbReference>
<comment type="cofactor">
    <cofactor evidence="8">
        <name>[4Fe-4S] cluster</name>
        <dbReference type="ChEBI" id="CHEBI:49883"/>
    </cofactor>
    <text evidence="8">Binds 2 [4Fe-4S] clusters. One cluster is coordinated with 3 cysteines and an exchangeable S-adenosyl-L-methionine.</text>
</comment>
<feature type="binding site" evidence="8">
    <location>
        <position position="85"/>
    </location>
    <ligand>
        <name>[4Fe-4S] cluster</name>
        <dbReference type="ChEBI" id="CHEBI:49883"/>
        <label>1</label>
    </ligand>
</feature>